<keyword evidence="2" id="KW-1185">Reference proteome</keyword>
<dbReference type="RefSeq" id="WP_167166894.1">
    <property type="nucleotide sequence ID" value="NZ_JAAOYM010000001.1"/>
</dbReference>
<proteinExistence type="predicted"/>
<organism evidence="1 2">
    <name type="scientific">Saccharomonospora amisosensis</name>
    <dbReference type="NCBI Taxonomy" id="1128677"/>
    <lineage>
        <taxon>Bacteria</taxon>
        <taxon>Bacillati</taxon>
        <taxon>Actinomycetota</taxon>
        <taxon>Actinomycetes</taxon>
        <taxon>Pseudonocardiales</taxon>
        <taxon>Pseudonocardiaceae</taxon>
        <taxon>Saccharomonospora</taxon>
    </lineage>
</organism>
<protein>
    <submittedName>
        <fullName evidence="1">Uncharacterized protein</fullName>
    </submittedName>
</protein>
<evidence type="ECO:0000313" key="1">
    <source>
        <dbReference type="EMBL" id="NIJ10639.1"/>
    </source>
</evidence>
<dbReference type="EMBL" id="JAAOYM010000001">
    <property type="protein sequence ID" value="NIJ10639.1"/>
    <property type="molecule type" value="Genomic_DNA"/>
</dbReference>
<dbReference type="Proteomes" id="UP000545493">
    <property type="component" value="Unassembled WGS sequence"/>
</dbReference>
<reference evidence="1 2" key="1">
    <citation type="submission" date="2020-03" db="EMBL/GenBank/DDBJ databases">
        <title>Sequencing the genomes of 1000 actinobacteria strains.</title>
        <authorList>
            <person name="Klenk H.-P."/>
        </authorList>
    </citation>
    <scope>NUCLEOTIDE SEQUENCE [LARGE SCALE GENOMIC DNA]</scope>
    <source>
        <strain evidence="1 2">DSM 45685</strain>
    </source>
</reference>
<gene>
    <name evidence="1" type="ORF">FHU38_000983</name>
</gene>
<dbReference type="AlphaFoldDB" id="A0A7X5UMA8"/>
<accession>A0A7X5UMA8</accession>
<comment type="caution">
    <text evidence="1">The sequence shown here is derived from an EMBL/GenBank/DDBJ whole genome shotgun (WGS) entry which is preliminary data.</text>
</comment>
<sequence length="59" mass="6436">MDARTRTTTLAPADGARHDIAGWTRDHDDDIVVLTCCGRVLPLADRPADAEPCETCLRT</sequence>
<evidence type="ECO:0000313" key="2">
    <source>
        <dbReference type="Proteomes" id="UP000545493"/>
    </source>
</evidence>
<name>A0A7X5UMA8_9PSEU</name>